<dbReference type="GO" id="GO:0016787">
    <property type="term" value="F:hydrolase activity"/>
    <property type="evidence" value="ECO:0007669"/>
    <property type="project" value="InterPro"/>
</dbReference>
<reference evidence="3 4" key="1">
    <citation type="submission" date="2016-06" db="EMBL/GenBank/DDBJ databases">
        <authorList>
            <person name="Kjaerup R.B."/>
            <person name="Dalgaard T.S."/>
            <person name="Juul-Madsen H.R."/>
        </authorList>
    </citation>
    <scope>NUCLEOTIDE SEQUENCE [LARGE SCALE GENOMIC DNA]</scope>
    <source>
        <strain evidence="3">2</strain>
    </source>
</reference>
<dbReference type="RefSeq" id="WP_222102136.1">
    <property type="nucleotide sequence ID" value="NZ_FLQY01000106.1"/>
</dbReference>
<keyword evidence="1" id="KW-0732">Signal</keyword>
<evidence type="ECO:0000313" key="3">
    <source>
        <dbReference type="EMBL" id="SBT06626.1"/>
    </source>
</evidence>
<gene>
    <name evidence="3" type="ORF">PROAA_1940002</name>
</gene>
<proteinExistence type="predicted"/>
<evidence type="ECO:0000259" key="2">
    <source>
        <dbReference type="Pfam" id="PF04909"/>
    </source>
</evidence>
<dbReference type="InterPro" id="IPR032466">
    <property type="entry name" value="Metal_Hydrolase"/>
</dbReference>
<evidence type="ECO:0000313" key="4">
    <source>
        <dbReference type="Proteomes" id="UP000199600"/>
    </source>
</evidence>
<accession>A0A1A8XPQ7</accession>
<dbReference type="SUPFAM" id="SSF51556">
    <property type="entry name" value="Metallo-dependent hydrolases"/>
    <property type="match status" value="1"/>
</dbReference>
<name>A0A1A8XPQ7_9RHOO</name>
<dbReference type="InterPro" id="IPR006680">
    <property type="entry name" value="Amidohydro-rel"/>
</dbReference>
<feature type="signal peptide" evidence="1">
    <location>
        <begin position="1"/>
        <end position="24"/>
    </location>
</feature>
<organism evidence="3 4">
    <name type="scientific">Candidatus Propionivibrio aalborgensis</name>
    <dbReference type="NCBI Taxonomy" id="1860101"/>
    <lineage>
        <taxon>Bacteria</taxon>
        <taxon>Pseudomonadati</taxon>
        <taxon>Pseudomonadota</taxon>
        <taxon>Betaproteobacteria</taxon>
        <taxon>Rhodocyclales</taxon>
        <taxon>Rhodocyclaceae</taxon>
        <taxon>Propionivibrio</taxon>
    </lineage>
</organism>
<evidence type="ECO:0000256" key="1">
    <source>
        <dbReference type="SAM" id="SignalP"/>
    </source>
</evidence>
<dbReference type="EMBL" id="FLQY01000106">
    <property type="protein sequence ID" value="SBT06626.1"/>
    <property type="molecule type" value="Genomic_DNA"/>
</dbReference>
<feature type="domain" description="Amidohydrolase-related" evidence="2">
    <location>
        <begin position="116"/>
        <end position="281"/>
    </location>
</feature>
<feature type="chain" id="PRO_5008381667" description="Amidohydrolase-related domain-containing protein" evidence="1">
    <location>
        <begin position="25"/>
        <end position="282"/>
    </location>
</feature>
<keyword evidence="4" id="KW-1185">Reference proteome</keyword>
<dbReference type="Proteomes" id="UP000199600">
    <property type="component" value="Unassembled WGS sequence"/>
</dbReference>
<sequence length="282" mass="32500">MNRIRRLCFLFVCSALGIMAPAHGAGADTAQAVLPVFDAHLHYNWEPAPHMPLDTVLSLFREHKVTGILATSRPNDGTRALYEARPKDIWVVPFIRPYRVRPDIQTWMNDPQTEELIATEFKRGYYRGIGEFHLTGSAAEASQVKNTVEFAVKHNLYLHAHADDEALEILYRHSPKARIIWAHTGFSTEPAKVEAYLQRYPGLWCELSYRYGITEGGKLTTEWRRLFEKYPERFLIGSDTWVNERWDNYGNIMATYRGWLAQLPAEVAEKIAFRNGEQLFGR</sequence>
<dbReference type="AlphaFoldDB" id="A0A1A8XPQ7"/>
<dbReference type="Gene3D" id="3.20.20.140">
    <property type="entry name" value="Metal-dependent hydrolases"/>
    <property type="match status" value="1"/>
</dbReference>
<dbReference type="Pfam" id="PF04909">
    <property type="entry name" value="Amidohydro_2"/>
    <property type="match status" value="1"/>
</dbReference>
<protein>
    <recommendedName>
        <fullName evidence="2">Amidohydrolase-related domain-containing protein</fullName>
    </recommendedName>
</protein>